<dbReference type="EMBL" id="JBFOLK010000008">
    <property type="protein sequence ID" value="KAL2491764.1"/>
    <property type="molecule type" value="Genomic_DNA"/>
</dbReference>
<dbReference type="AlphaFoldDB" id="A0ABD1RTL7"/>
<reference evidence="3" key="1">
    <citation type="submission" date="2024-07" db="EMBL/GenBank/DDBJ databases">
        <title>Two chromosome-level genome assemblies of Korean endemic species Abeliophyllum distichum and Forsythia ovata (Oleaceae).</title>
        <authorList>
            <person name="Jang H."/>
        </authorList>
    </citation>
    <scope>NUCLEOTIDE SEQUENCE [LARGE SCALE GENOMIC DNA]</scope>
</reference>
<accession>A0ABD1RTL7</accession>
<comment type="caution">
    <text evidence="2">The sequence shown here is derived from an EMBL/GenBank/DDBJ whole genome shotgun (WGS) entry which is preliminary data.</text>
</comment>
<keyword evidence="3" id="KW-1185">Reference proteome</keyword>
<evidence type="ECO:0000313" key="2">
    <source>
        <dbReference type="EMBL" id="KAL2491764.1"/>
    </source>
</evidence>
<organism evidence="2 3">
    <name type="scientific">Abeliophyllum distichum</name>
    <dbReference type="NCBI Taxonomy" id="126358"/>
    <lineage>
        <taxon>Eukaryota</taxon>
        <taxon>Viridiplantae</taxon>
        <taxon>Streptophyta</taxon>
        <taxon>Embryophyta</taxon>
        <taxon>Tracheophyta</taxon>
        <taxon>Spermatophyta</taxon>
        <taxon>Magnoliopsida</taxon>
        <taxon>eudicotyledons</taxon>
        <taxon>Gunneridae</taxon>
        <taxon>Pentapetalae</taxon>
        <taxon>asterids</taxon>
        <taxon>lamiids</taxon>
        <taxon>Lamiales</taxon>
        <taxon>Oleaceae</taxon>
        <taxon>Forsythieae</taxon>
        <taxon>Abeliophyllum</taxon>
    </lineage>
</organism>
<sequence length="109" mass="11927">MVHPHFRRCKTKGILLHTVLLSITEKSSFCFSLSRSMLDNFVTPAELYTFPLRVGAAASVLLGFAPPSTLSASCSSKLNEVLVPNPFDRPHSVFMIEVTGVEDSELMVG</sequence>
<gene>
    <name evidence="2" type="ORF">Adt_27392</name>
</gene>
<dbReference type="Proteomes" id="UP001604336">
    <property type="component" value="Unassembled WGS sequence"/>
</dbReference>
<protein>
    <recommendedName>
        <fullName evidence="1">DUF7794 domain-containing protein</fullName>
    </recommendedName>
</protein>
<dbReference type="PANTHER" id="PTHR37735:SF1">
    <property type="entry name" value="OS08G0567000 PROTEIN"/>
    <property type="match status" value="1"/>
</dbReference>
<name>A0ABD1RTL7_9LAMI</name>
<feature type="domain" description="DUF7794" evidence="1">
    <location>
        <begin position="53"/>
        <end position="108"/>
    </location>
</feature>
<dbReference type="InterPro" id="IPR056696">
    <property type="entry name" value="DUF7794"/>
</dbReference>
<dbReference type="Pfam" id="PF25070">
    <property type="entry name" value="DUF7794"/>
    <property type="match status" value="1"/>
</dbReference>
<proteinExistence type="predicted"/>
<evidence type="ECO:0000313" key="3">
    <source>
        <dbReference type="Proteomes" id="UP001604336"/>
    </source>
</evidence>
<evidence type="ECO:0000259" key="1">
    <source>
        <dbReference type="Pfam" id="PF25070"/>
    </source>
</evidence>
<dbReference type="PANTHER" id="PTHR37735">
    <property type="entry name" value="OS08G0567000 PROTEIN"/>
    <property type="match status" value="1"/>
</dbReference>